<dbReference type="InterPro" id="IPR022742">
    <property type="entry name" value="Hydrolase_4"/>
</dbReference>
<proteinExistence type="predicted"/>
<keyword evidence="2" id="KW-0378">Hydrolase</keyword>
<feature type="domain" description="Serine aminopeptidase S33" evidence="1">
    <location>
        <begin position="76"/>
        <end position="182"/>
    </location>
</feature>
<name>A0ABW5NY38_9FLAO</name>
<organism evidence="2 3">
    <name type="scientific">Flavobacterium suzhouense</name>
    <dbReference type="NCBI Taxonomy" id="1529638"/>
    <lineage>
        <taxon>Bacteria</taxon>
        <taxon>Pseudomonadati</taxon>
        <taxon>Bacteroidota</taxon>
        <taxon>Flavobacteriia</taxon>
        <taxon>Flavobacteriales</taxon>
        <taxon>Flavobacteriaceae</taxon>
        <taxon>Flavobacterium</taxon>
    </lineage>
</organism>
<dbReference type="InterPro" id="IPR052920">
    <property type="entry name" value="DNA-binding_regulatory"/>
</dbReference>
<dbReference type="Pfam" id="PF12146">
    <property type="entry name" value="Hydrolase_4"/>
    <property type="match status" value="1"/>
</dbReference>
<dbReference type="InterPro" id="IPR029058">
    <property type="entry name" value="AB_hydrolase_fold"/>
</dbReference>
<dbReference type="PANTHER" id="PTHR43358">
    <property type="entry name" value="ALPHA/BETA-HYDROLASE"/>
    <property type="match status" value="1"/>
</dbReference>
<sequence>MNVIAFFHSYKLTHFSNKVTKKTDANSLTAAQKAGVLFLGIDNPRPVNTKKPSQPYKTIRIKSNKEIECWSITKPNTKGTVILFHGYGGNKSQLIDKSDKFIAMGYNTLLVDFMGSGGSEGNTTTIGYFEAQQVKSCYDYILKTGEKNIHLFGTSMGAVAILKALNDYTISPASILIECPFGSMYKTVCARFKVMKAPTFPMAGMLVFWGGLQNGFLAFNLNPEEYAKKVSCPALLMYGEKDNRVSSEETDIIFGNIKGKKQLVTFPLAGHENYLTHYNQQWTTAVSSFLEKL</sequence>
<protein>
    <submittedName>
        <fullName evidence="2">Alpha/beta hydrolase</fullName>
    </submittedName>
</protein>
<dbReference type="Gene3D" id="3.40.50.1820">
    <property type="entry name" value="alpha/beta hydrolase"/>
    <property type="match status" value="1"/>
</dbReference>
<evidence type="ECO:0000313" key="2">
    <source>
        <dbReference type="EMBL" id="MFD2603626.1"/>
    </source>
</evidence>
<keyword evidence="3" id="KW-1185">Reference proteome</keyword>
<evidence type="ECO:0000313" key="3">
    <source>
        <dbReference type="Proteomes" id="UP001597480"/>
    </source>
</evidence>
<gene>
    <name evidence="2" type="ORF">ACFSR3_16300</name>
</gene>
<dbReference type="SUPFAM" id="SSF53474">
    <property type="entry name" value="alpha/beta-Hydrolases"/>
    <property type="match status" value="1"/>
</dbReference>
<evidence type="ECO:0000259" key="1">
    <source>
        <dbReference type="Pfam" id="PF12146"/>
    </source>
</evidence>
<dbReference type="EMBL" id="JBHUMD010000030">
    <property type="protein sequence ID" value="MFD2603626.1"/>
    <property type="molecule type" value="Genomic_DNA"/>
</dbReference>
<accession>A0ABW5NY38</accession>
<dbReference type="GO" id="GO:0016787">
    <property type="term" value="F:hydrolase activity"/>
    <property type="evidence" value="ECO:0007669"/>
    <property type="project" value="UniProtKB-KW"/>
</dbReference>
<dbReference type="Proteomes" id="UP001597480">
    <property type="component" value="Unassembled WGS sequence"/>
</dbReference>
<reference evidence="3" key="1">
    <citation type="journal article" date="2019" name="Int. J. Syst. Evol. Microbiol.">
        <title>The Global Catalogue of Microorganisms (GCM) 10K type strain sequencing project: providing services to taxonomists for standard genome sequencing and annotation.</title>
        <authorList>
            <consortium name="The Broad Institute Genomics Platform"/>
            <consortium name="The Broad Institute Genome Sequencing Center for Infectious Disease"/>
            <person name="Wu L."/>
            <person name="Ma J."/>
        </authorList>
    </citation>
    <scope>NUCLEOTIDE SEQUENCE [LARGE SCALE GENOMIC DNA]</scope>
    <source>
        <strain evidence="3">KCTC 42107</strain>
    </source>
</reference>
<dbReference type="PANTHER" id="PTHR43358:SF4">
    <property type="entry name" value="ALPHA_BETA HYDROLASE FOLD-1 DOMAIN-CONTAINING PROTEIN"/>
    <property type="match status" value="1"/>
</dbReference>
<comment type="caution">
    <text evidence="2">The sequence shown here is derived from an EMBL/GenBank/DDBJ whole genome shotgun (WGS) entry which is preliminary data.</text>
</comment>